<dbReference type="OrthoDB" id="17185at183925"/>
<dbReference type="Proteomes" id="UP000245577">
    <property type="component" value="Unassembled WGS sequence"/>
</dbReference>
<comment type="caution">
    <text evidence="3">The sequence shown here is derived from an EMBL/GenBank/DDBJ whole genome shotgun (WGS) entry which is preliminary data.</text>
</comment>
<dbReference type="AlphaFoldDB" id="A0A2U1S7L1"/>
<reference evidence="3 4" key="1">
    <citation type="submission" date="2017-03" db="EMBL/GenBank/DDBJ databases">
        <title>Genome sequence of Methanobrevibacter wosei.</title>
        <authorList>
            <person name="Poehlein A."/>
            <person name="Seedorf H."/>
            <person name="Daniel R."/>
        </authorList>
    </citation>
    <scope>NUCLEOTIDE SEQUENCE [LARGE SCALE GENOMIC DNA]</scope>
    <source>
        <strain evidence="3 4">DSM 11979</strain>
    </source>
</reference>
<evidence type="ECO:0000256" key="1">
    <source>
        <dbReference type="SAM" id="Phobius"/>
    </source>
</evidence>
<protein>
    <recommendedName>
        <fullName evidence="2">Zinc-ribbon domain-containing protein</fullName>
    </recommendedName>
</protein>
<name>A0A2U1S7L1_9EURY</name>
<evidence type="ECO:0000313" key="4">
    <source>
        <dbReference type="Proteomes" id="UP000245577"/>
    </source>
</evidence>
<feature type="domain" description="Zinc-ribbon" evidence="2">
    <location>
        <begin position="4"/>
        <end position="27"/>
    </location>
</feature>
<organism evidence="3 4">
    <name type="scientific">Methanobrevibacter woesei</name>
    <dbReference type="NCBI Taxonomy" id="190976"/>
    <lineage>
        <taxon>Archaea</taxon>
        <taxon>Methanobacteriati</taxon>
        <taxon>Methanobacteriota</taxon>
        <taxon>Methanomada group</taxon>
        <taxon>Methanobacteria</taxon>
        <taxon>Methanobacteriales</taxon>
        <taxon>Methanobacteriaceae</taxon>
        <taxon>Methanobrevibacter</taxon>
    </lineage>
</organism>
<evidence type="ECO:0000259" key="2">
    <source>
        <dbReference type="Pfam" id="PF13240"/>
    </source>
</evidence>
<proteinExistence type="predicted"/>
<gene>
    <name evidence="3" type="ORF">MBBWO_08200</name>
</gene>
<sequence length="196" mass="21816">MVKYCPKCGAEIKREDAQFCDKCGKSLRVKKVNTSRGKSTNKRKRVIVVALILIVAVAGFICYESFFAEHLKTVNIGVASFNCSDDLNFTMGEIGEGYVRYQDQSDSYLVKVWDFSQTSFSYEEGLSLANEAVQDCPSYYVDGILIYNSTANVGEHVGDARFITFIEDSGKNMQAQISTPTPEDTVLIAKSFKFLA</sequence>
<keyword evidence="1" id="KW-1133">Transmembrane helix</keyword>
<keyword evidence="1" id="KW-0472">Membrane</keyword>
<evidence type="ECO:0000313" key="3">
    <source>
        <dbReference type="EMBL" id="PWB85968.1"/>
    </source>
</evidence>
<accession>A0A2U1S7L1</accession>
<keyword evidence="1" id="KW-0812">Transmembrane</keyword>
<dbReference type="Pfam" id="PF13240">
    <property type="entry name" value="Zn_Ribbon_1"/>
    <property type="match status" value="1"/>
</dbReference>
<dbReference type="EMBL" id="MZGU01000004">
    <property type="protein sequence ID" value="PWB85968.1"/>
    <property type="molecule type" value="Genomic_DNA"/>
</dbReference>
<feature type="transmembrane region" description="Helical" evidence="1">
    <location>
        <begin position="46"/>
        <end position="66"/>
    </location>
</feature>
<keyword evidence="4" id="KW-1185">Reference proteome</keyword>
<dbReference type="InterPro" id="IPR026870">
    <property type="entry name" value="Zinc_ribbon_dom"/>
</dbReference>
<dbReference type="RefSeq" id="WP_116669611.1">
    <property type="nucleotide sequence ID" value="NZ_MZGU01000004.1"/>
</dbReference>